<dbReference type="AlphaFoldDB" id="A0A3D9FFY1"/>
<dbReference type="PRINTS" id="PR00081">
    <property type="entry name" value="GDHRDH"/>
</dbReference>
<evidence type="ECO:0000256" key="2">
    <source>
        <dbReference type="ARBA" id="ARBA00023002"/>
    </source>
</evidence>
<accession>A0A3D9FFY1</accession>
<dbReference type="Proteomes" id="UP000256310">
    <property type="component" value="Unassembled WGS sequence"/>
</dbReference>
<dbReference type="PRINTS" id="PR00080">
    <property type="entry name" value="SDRFAMILY"/>
</dbReference>
<dbReference type="PANTHER" id="PTHR44196:SF2">
    <property type="entry name" value="SHORT-CHAIN DEHYDROGENASE-RELATED"/>
    <property type="match status" value="1"/>
</dbReference>
<protein>
    <recommendedName>
        <fullName evidence="6">Short-subunit dehydrogenase</fullName>
    </recommendedName>
</protein>
<dbReference type="InterPro" id="IPR002347">
    <property type="entry name" value="SDR_fam"/>
</dbReference>
<evidence type="ECO:0000313" key="5">
    <source>
        <dbReference type="Proteomes" id="UP000256310"/>
    </source>
</evidence>
<evidence type="ECO:0000256" key="3">
    <source>
        <dbReference type="RuleBase" id="RU000363"/>
    </source>
</evidence>
<reference evidence="4 5" key="1">
    <citation type="submission" date="2018-07" db="EMBL/GenBank/DDBJ databases">
        <title>Genomic Encyclopedia of Type Strains, Phase IV (KMG-IV): sequencing the most valuable type-strain genomes for metagenomic binning, comparative biology and taxonomic classification.</title>
        <authorList>
            <person name="Goeker M."/>
        </authorList>
    </citation>
    <scope>NUCLEOTIDE SEQUENCE [LARGE SCALE GENOMIC DNA]</scope>
    <source>
        <strain evidence="4 5">DSM 26725</strain>
    </source>
</reference>
<keyword evidence="5" id="KW-1185">Reference proteome</keyword>
<evidence type="ECO:0000313" key="4">
    <source>
        <dbReference type="EMBL" id="RED16548.1"/>
    </source>
</evidence>
<dbReference type="SUPFAM" id="SSF51735">
    <property type="entry name" value="NAD(P)-binding Rossmann-fold domains"/>
    <property type="match status" value="1"/>
</dbReference>
<keyword evidence="2" id="KW-0560">Oxidoreductase</keyword>
<comment type="similarity">
    <text evidence="1 3">Belongs to the short-chain dehydrogenases/reductases (SDR) family.</text>
</comment>
<proteinExistence type="inferred from homology"/>
<dbReference type="EMBL" id="QRDP01000004">
    <property type="protein sequence ID" value="RED16548.1"/>
    <property type="molecule type" value="Genomic_DNA"/>
</dbReference>
<sequence>MANPVTLVTGASSGLGTLFARACAARGDRVALVARRKNKLKELARELGPETIVISEDLSDYDAPEAIVEAIEDAGAHVDILINNAGFGARGAFHELPIGDQTDMIHVNAIAVAQLCHRVVPMMIANGGGAILNVASTASFQAGPGMAVYYASKAFVLSLSEALHEELEPHNIAVTALCPGPTKTEFAEQADMADTKLFSSFAGDPESVVAAGLKGLAKNKAIVVPGAVNKAMVQSNRLTPRSVSREIVKLLQQ</sequence>
<dbReference type="PIRSF" id="PIRSF000126">
    <property type="entry name" value="11-beta-HSD1"/>
    <property type="match status" value="1"/>
</dbReference>
<dbReference type="OrthoDB" id="9810734at2"/>
<dbReference type="GO" id="GO:0016020">
    <property type="term" value="C:membrane"/>
    <property type="evidence" value="ECO:0007669"/>
    <property type="project" value="TreeGrafter"/>
</dbReference>
<evidence type="ECO:0008006" key="6">
    <source>
        <dbReference type="Google" id="ProtNLM"/>
    </source>
</evidence>
<dbReference type="PANTHER" id="PTHR44196">
    <property type="entry name" value="DEHYDROGENASE/REDUCTASE SDR FAMILY MEMBER 7B"/>
    <property type="match status" value="1"/>
</dbReference>
<dbReference type="CDD" id="cd05233">
    <property type="entry name" value="SDR_c"/>
    <property type="match status" value="1"/>
</dbReference>
<dbReference type="Pfam" id="PF00106">
    <property type="entry name" value="adh_short"/>
    <property type="match status" value="1"/>
</dbReference>
<gene>
    <name evidence="4" type="ORF">DFR46_1572</name>
</gene>
<comment type="caution">
    <text evidence="4">The sequence shown here is derived from an EMBL/GenBank/DDBJ whole genome shotgun (WGS) entry which is preliminary data.</text>
</comment>
<dbReference type="GO" id="GO:0016491">
    <property type="term" value="F:oxidoreductase activity"/>
    <property type="evidence" value="ECO:0007669"/>
    <property type="project" value="UniProtKB-KW"/>
</dbReference>
<dbReference type="Gene3D" id="3.40.50.720">
    <property type="entry name" value="NAD(P)-binding Rossmann-like Domain"/>
    <property type="match status" value="1"/>
</dbReference>
<evidence type="ECO:0000256" key="1">
    <source>
        <dbReference type="ARBA" id="ARBA00006484"/>
    </source>
</evidence>
<dbReference type="RefSeq" id="WP_116235943.1">
    <property type="nucleotide sequence ID" value="NZ_QRDP01000004.1"/>
</dbReference>
<organism evidence="4 5">
    <name type="scientific">Parasphingopyxis lamellibrachiae</name>
    <dbReference type="NCBI Taxonomy" id="680125"/>
    <lineage>
        <taxon>Bacteria</taxon>
        <taxon>Pseudomonadati</taxon>
        <taxon>Pseudomonadota</taxon>
        <taxon>Alphaproteobacteria</taxon>
        <taxon>Sphingomonadales</taxon>
        <taxon>Sphingomonadaceae</taxon>
        <taxon>Parasphingopyxis</taxon>
    </lineage>
</organism>
<dbReference type="InterPro" id="IPR036291">
    <property type="entry name" value="NAD(P)-bd_dom_sf"/>
</dbReference>
<name>A0A3D9FFY1_9SPHN</name>